<dbReference type="Proteomes" id="UP000597444">
    <property type="component" value="Unassembled WGS sequence"/>
</dbReference>
<organism evidence="1 2">
    <name type="scientific">Reticulibacter mediterranei</name>
    <dbReference type="NCBI Taxonomy" id="2778369"/>
    <lineage>
        <taxon>Bacteria</taxon>
        <taxon>Bacillati</taxon>
        <taxon>Chloroflexota</taxon>
        <taxon>Ktedonobacteria</taxon>
        <taxon>Ktedonobacterales</taxon>
        <taxon>Reticulibacteraceae</taxon>
        <taxon>Reticulibacter</taxon>
    </lineage>
</organism>
<gene>
    <name evidence="1" type="ORF">KSF_081090</name>
</gene>
<name>A0A8J3IZF2_9CHLR</name>
<evidence type="ECO:0000313" key="2">
    <source>
        <dbReference type="Proteomes" id="UP000597444"/>
    </source>
</evidence>
<sequence length="147" mass="17436">MRRRLKRRKPYAARSGHQTRWFWTSPDLLVQQLGWLGMREYDRYQPASHYNLHIQPACGGSDYHNYHIRYMGVKEGQHVWSMVDAPYGKEKSHRIYAFSKERFIQETIDAVNSQLVTDLTNDIGDPSLWMKLSESLEHVLLDLYRHG</sequence>
<dbReference type="RefSeq" id="WP_220208828.1">
    <property type="nucleotide sequence ID" value="NZ_BNJK01000002.1"/>
</dbReference>
<comment type="caution">
    <text evidence="1">The sequence shown here is derived from an EMBL/GenBank/DDBJ whole genome shotgun (WGS) entry which is preliminary data.</text>
</comment>
<dbReference type="EMBL" id="BNJK01000002">
    <property type="protein sequence ID" value="GHO98061.1"/>
    <property type="molecule type" value="Genomic_DNA"/>
</dbReference>
<dbReference type="AlphaFoldDB" id="A0A8J3IZF2"/>
<keyword evidence="2" id="KW-1185">Reference proteome</keyword>
<reference evidence="1" key="1">
    <citation type="submission" date="2020-10" db="EMBL/GenBank/DDBJ databases">
        <title>Taxonomic study of unclassified bacteria belonging to the class Ktedonobacteria.</title>
        <authorList>
            <person name="Yabe S."/>
            <person name="Wang C.M."/>
            <person name="Zheng Y."/>
            <person name="Sakai Y."/>
            <person name="Cavaletti L."/>
            <person name="Monciardini P."/>
            <person name="Donadio S."/>
        </authorList>
    </citation>
    <scope>NUCLEOTIDE SEQUENCE</scope>
    <source>
        <strain evidence="1">ID150040</strain>
    </source>
</reference>
<evidence type="ECO:0000313" key="1">
    <source>
        <dbReference type="EMBL" id="GHO98061.1"/>
    </source>
</evidence>
<protein>
    <submittedName>
        <fullName evidence="1">Uncharacterized protein</fullName>
    </submittedName>
</protein>
<accession>A0A8J3IZF2</accession>
<proteinExistence type="predicted"/>